<sequence length="73" mass="8147">MNEIIISPIVKQADGTFKLSYQATWKSGSHTSGFVFVSTSEFETMNYEKMQDYIAQSVIKEMSDLLEGISNGS</sequence>
<proteinExistence type="predicted"/>
<name>A0A242A7Q3_9ENTE</name>
<dbReference type="EMBL" id="NGKU01000001">
    <property type="protein sequence ID" value="OTN77066.1"/>
    <property type="molecule type" value="Genomic_DNA"/>
</dbReference>
<protein>
    <submittedName>
        <fullName evidence="1">Uncharacterized protein</fullName>
    </submittedName>
</protein>
<dbReference type="Proteomes" id="UP000195043">
    <property type="component" value="Unassembled WGS sequence"/>
</dbReference>
<evidence type="ECO:0000313" key="2">
    <source>
        <dbReference type="Proteomes" id="UP000195043"/>
    </source>
</evidence>
<evidence type="ECO:0000313" key="1">
    <source>
        <dbReference type="EMBL" id="OTN77066.1"/>
    </source>
</evidence>
<gene>
    <name evidence="1" type="ORF">A5886_002146</name>
</gene>
<comment type="caution">
    <text evidence="1">The sequence shown here is derived from an EMBL/GenBank/DDBJ whole genome shotgun (WGS) entry which is preliminary data.</text>
</comment>
<keyword evidence="2" id="KW-1185">Reference proteome</keyword>
<reference evidence="1 2" key="1">
    <citation type="submission" date="2017-05" db="EMBL/GenBank/DDBJ databases">
        <title>The Genome Sequence of Enterococcus sp. 8G7_MSG3316.</title>
        <authorList>
            <consortium name="The Broad Institute Genomics Platform"/>
            <consortium name="The Broad Institute Genomic Center for Infectious Diseases"/>
            <person name="Earl A."/>
            <person name="Manson A."/>
            <person name="Schwartman J."/>
            <person name="Gilmore M."/>
            <person name="Abouelleil A."/>
            <person name="Cao P."/>
            <person name="Chapman S."/>
            <person name="Cusick C."/>
            <person name="Shea T."/>
            <person name="Young S."/>
            <person name="Neafsey D."/>
            <person name="Nusbaum C."/>
            <person name="Birren B."/>
        </authorList>
    </citation>
    <scope>NUCLEOTIDE SEQUENCE [LARGE SCALE GENOMIC DNA]</scope>
    <source>
        <strain evidence="1 2">8G7_MSG3316</strain>
    </source>
</reference>
<dbReference type="STRING" id="1834191.A5886_002146"/>
<organism evidence="1 2">
    <name type="scientific">Candidatus Enterococcus testudinis</name>
    <dbReference type="NCBI Taxonomy" id="1834191"/>
    <lineage>
        <taxon>Bacteria</taxon>
        <taxon>Bacillati</taxon>
        <taxon>Bacillota</taxon>
        <taxon>Bacilli</taxon>
        <taxon>Lactobacillales</taxon>
        <taxon>Enterococcaceae</taxon>
        <taxon>Enterococcus</taxon>
    </lineage>
</organism>
<dbReference type="RefSeq" id="WP_086275136.1">
    <property type="nucleotide sequence ID" value="NZ_NGKU01000001.1"/>
</dbReference>
<accession>A0A242A7Q3</accession>
<dbReference type="AlphaFoldDB" id="A0A242A7Q3"/>